<dbReference type="GO" id="GO:0097355">
    <property type="term" value="P:protein localization to heterochromatin"/>
    <property type="evidence" value="ECO:0007669"/>
    <property type="project" value="TreeGrafter"/>
</dbReference>
<dbReference type="GeneTree" id="ENSGT00390000016228"/>
<dbReference type="InterPro" id="IPR028851">
    <property type="entry name" value="Pphln1"/>
</dbReference>
<accession>V9L2F7</accession>
<dbReference type="Proteomes" id="UP000314986">
    <property type="component" value="Unassembled WGS sequence"/>
</dbReference>
<dbReference type="GO" id="GO:0045814">
    <property type="term" value="P:negative regulation of gene expression, epigenetic"/>
    <property type="evidence" value="ECO:0007669"/>
    <property type="project" value="TreeGrafter"/>
</dbReference>
<protein>
    <submittedName>
        <fullName evidence="3">Periphilin-1-like protein</fullName>
    </submittedName>
</protein>
<dbReference type="GO" id="GO:0005654">
    <property type="term" value="C:nucleoplasm"/>
    <property type="evidence" value="ECO:0007669"/>
    <property type="project" value="TreeGrafter"/>
</dbReference>
<evidence type="ECO:0000313" key="5">
    <source>
        <dbReference type="Proteomes" id="UP000314986"/>
    </source>
</evidence>
<organism evidence="3">
    <name type="scientific">Callorhinchus milii</name>
    <name type="common">Ghost shark</name>
    <dbReference type="NCBI Taxonomy" id="7868"/>
    <lineage>
        <taxon>Eukaryota</taxon>
        <taxon>Metazoa</taxon>
        <taxon>Chordata</taxon>
        <taxon>Craniata</taxon>
        <taxon>Vertebrata</taxon>
        <taxon>Chondrichthyes</taxon>
        <taxon>Holocephali</taxon>
        <taxon>Chimaeriformes</taxon>
        <taxon>Callorhinchidae</taxon>
        <taxon>Callorhinchus</taxon>
    </lineage>
</organism>
<dbReference type="KEGG" id="cmk:103179383"/>
<dbReference type="CDD" id="cd22896">
    <property type="entry name" value="periphilin-like"/>
    <property type="match status" value="1"/>
</dbReference>
<dbReference type="PANTHER" id="PTHR15836">
    <property type="entry name" value="PERIPHILIN 1"/>
    <property type="match status" value="1"/>
</dbReference>
<feature type="non-terminal residue" evidence="3">
    <location>
        <position position="362"/>
    </location>
</feature>
<feature type="region of interest" description="Disordered" evidence="1">
    <location>
        <begin position="150"/>
        <end position="222"/>
    </location>
</feature>
<feature type="domain" description="Periphilin-1 C-terminal" evidence="2">
    <location>
        <begin position="275"/>
        <end position="352"/>
    </location>
</feature>
<dbReference type="CTD" id="51535"/>
<sequence>MWSESRSQFGEINPRGRFHPGRGKPVGNAEYERPITVIQRRHVYDRGGGRGTNCDYNYYHSEEYNHSVDYQDYSGYSGENRGSTYGRLRGPPPKTGSWDDENGRWFREEHSGNRPLDYRDNFKRNHYHLSQHVRDRSHKRESPYYRVCVASRKESPHSRSGSSISSRSYSPEKSKAPPSHHSQYSKNKERSSVSSLTPSRDESPSSSTVASKSASFEKASKSSDNLNKEIVNDWSEKQQIPELEISEHSESFDGVQMQNSEKLDGLETNARSSIDLIDLTQADNRTRAIAEKTKEIEEVYRQDCETFGLVVQMLIDKDPTLEKTMQFALRENLREIGERCIEELRTFITHYDIVPGEHTDNL</sequence>
<gene>
    <name evidence="4" type="primary">pphln1</name>
</gene>
<dbReference type="InterPro" id="IPR057603">
    <property type="entry name" value="Periphilin-1_C"/>
</dbReference>
<feature type="compositionally biased region" description="Low complexity" evidence="1">
    <location>
        <begin position="158"/>
        <end position="169"/>
    </location>
</feature>
<name>V9L2F7_CALMI</name>
<dbReference type="EMBL" id="JW872653">
    <property type="protein sequence ID" value="AFP05171.1"/>
    <property type="molecule type" value="mRNA"/>
</dbReference>
<feature type="compositionally biased region" description="Polar residues" evidence="1">
    <location>
        <begin position="1"/>
        <end position="10"/>
    </location>
</feature>
<dbReference type="PANTHER" id="PTHR15836:SF4">
    <property type="entry name" value="PERIPHILIN-1"/>
    <property type="match status" value="1"/>
</dbReference>
<feature type="compositionally biased region" description="Basic and acidic residues" evidence="1">
    <location>
        <begin position="101"/>
        <end position="120"/>
    </location>
</feature>
<dbReference type="STRING" id="7868.ENSCMIP00000032539"/>
<proteinExistence type="evidence at transcript level"/>
<dbReference type="OMA" id="HSEEYRG"/>
<feature type="compositionally biased region" description="Low complexity" evidence="1">
    <location>
        <begin position="204"/>
        <end position="217"/>
    </location>
</feature>
<evidence type="ECO:0000313" key="3">
    <source>
        <dbReference type="EMBL" id="AFP05171.1"/>
    </source>
</evidence>
<evidence type="ECO:0000256" key="1">
    <source>
        <dbReference type="SAM" id="MobiDB-lite"/>
    </source>
</evidence>
<reference evidence="3 5" key="3">
    <citation type="journal article" date="2014" name="Nature">
        <title>Elephant shark genome provides unique insights into gnathostome evolution.</title>
        <authorList>
            <consortium name="International Elephant Shark Genome Sequencing Consortium"/>
            <person name="Venkatesh B."/>
            <person name="Lee A.P."/>
            <person name="Ravi V."/>
            <person name="Maurya A.K."/>
            <person name="Lian M.M."/>
            <person name="Swann J.B."/>
            <person name="Ohta Y."/>
            <person name="Flajnik M.F."/>
            <person name="Sutoh Y."/>
            <person name="Kasahara M."/>
            <person name="Hoon S."/>
            <person name="Gangu V."/>
            <person name="Roy S.W."/>
            <person name="Irimia M."/>
            <person name="Korzh V."/>
            <person name="Kondrychyn I."/>
            <person name="Lim Z.W."/>
            <person name="Tay B.H."/>
            <person name="Tohari S."/>
            <person name="Kong K.W."/>
            <person name="Ho S."/>
            <person name="Lorente-Galdos B."/>
            <person name="Quilez J."/>
            <person name="Marques-Bonet T."/>
            <person name="Raney B.J."/>
            <person name="Ingham P.W."/>
            <person name="Tay A."/>
            <person name="Hillier L.W."/>
            <person name="Minx P."/>
            <person name="Boehm T."/>
            <person name="Wilson R.K."/>
            <person name="Brenner S."/>
            <person name="Warren W.C."/>
        </authorList>
    </citation>
    <scope>NUCLEOTIDE SEQUENCE</scope>
    <source>
        <tissue evidence="3">Intestine</tissue>
    </source>
</reference>
<dbReference type="GeneID" id="103179383"/>
<dbReference type="Pfam" id="PF25234">
    <property type="entry name" value="Periphilin_C"/>
    <property type="match status" value="1"/>
</dbReference>
<dbReference type="OrthoDB" id="8933311at2759"/>
<reference evidence="4" key="4">
    <citation type="submission" date="2025-05" db="UniProtKB">
        <authorList>
            <consortium name="Ensembl"/>
        </authorList>
    </citation>
    <scope>IDENTIFICATION</scope>
</reference>
<dbReference type="AlphaFoldDB" id="V9L2F7"/>
<keyword evidence="5" id="KW-1185">Reference proteome</keyword>
<evidence type="ECO:0000313" key="4">
    <source>
        <dbReference type="Ensembl" id="ENSCMIP00000032539.1"/>
    </source>
</evidence>
<dbReference type="GO" id="GO:0045892">
    <property type="term" value="P:negative regulation of DNA-templated transcription"/>
    <property type="evidence" value="ECO:0007669"/>
    <property type="project" value="InterPro"/>
</dbReference>
<reference evidence="5" key="1">
    <citation type="journal article" date="2006" name="Science">
        <title>Ancient noncoding elements conserved in the human genome.</title>
        <authorList>
            <person name="Venkatesh B."/>
            <person name="Kirkness E.F."/>
            <person name="Loh Y.H."/>
            <person name="Halpern A.L."/>
            <person name="Lee A.P."/>
            <person name="Johnson J."/>
            <person name="Dandona N."/>
            <person name="Viswanathan L.D."/>
            <person name="Tay A."/>
            <person name="Venter J.C."/>
            <person name="Strausberg R.L."/>
            <person name="Brenner S."/>
        </authorList>
    </citation>
    <scope>NUCLEOTIDE SEQUENCE [LARGE SCALE GENOMIC DNA]</scope>
</reference>
<feature type="region of interest" description="Disordered" evidence="1">
    <location>
        <begin position="75"/>
        <end position="120"/>
    </location>
</feature>
<reference evidence="5" key="2">
    <citation type="journal article" date="2007" name="PLoS Biol.">
        <title>Survey sequencing and comparative analysis of the elephant shark (Callorhinchus milii) genome.</title>
        <authorList>
            <person name="Venkatesh B."/>
            <person name="Kirkness E.F."/>
            <person name="Loh Y.H."/>
            <person name="Halpern A.L."/>
            <person name="Lee A.P."/>
            <person name="Johnson J."/>
            <person name="Dandona N."/>
            <person name="Viswanathan L.D."/>
            <person name="Tay A."/>
            <person name="Venter J.C."/>
            <person name="Strausberg R.L."/>
            <person name="Brenner S."/>
        </authorList>
    </citation>
    <scope>NUCLEOTIDE SEQUENCE [LARGE SCALE GENOMIC DNA]</scope>
</reference>
<dbReference type="RefSeq" id="XP_007892829.1">
    <property type="nucleotide sequence ID" value="XM_007894638.2"/>
</dbReference>
<feature type="region of interest" description="Disordered" evidence="1">
    <location>
        <begin position="1"/>
        <end position="33"/>
    </location>
</feature>
<dbReference type="Ensembl" id="ENSCMIT00000033032.1">
    <property type="protein sequence ID" value="ENSCMIP00000032539.1"/>
    <property type="gene ID" value="ENSCMIG00000013903.1"/>
</dbReference>
<evidence type="ECO:0000259" key="2">
    <source>
        <dbReference type="Pfam" id="PF25234"/>
    </source>
</evidence>